<protein>
    <submittedName>
        <fullName evidence="3">GPH family glycoside/pentoside/hexuronide:cation symporter</fullName>
    </submittedName>
</protein>
<accession>A0A840FK52</accession>
<comment type="caution">
    <text evidence="3">The sequence shown here is derived from an EMBL/GenBank/DDBJ whole genome shotgun (WGS) entry which is preliminary data.</text>
</comment>
<dbReference type="GO" id="GO:0008643">
    <property type="term" value="P:carbohydrate transport"/>
    <property type="evidence" value="ECO:0007669"/>
    <property type="project" value="InterPro"/>
</dbReference>
<feature type="transmembrane region" description="Helical" evidence="2">
    <location>
        <begin position="158"/>
        <end position="179"/>
    </location>
</feature>
<comment type="similarity">
    <text evidence="1">Belongs to the sodium:galactoside symporter (TC 2.A.2) family.</text>
</comment>
<dbReference type="GO" id="GO:0005886">
    <property type="term" value="C:plasma membrane"/>
    <property type="evidence" value="ECO:0007669"/>
    <property type="project" value="TreeGrafter"/>
</dbReference>
<organism evidence="3 4">
    <name type="scientific">Sphingomonas jinjuensis</name>
    <dbReference type="NCBI Taxonomy" id="535907"/>
    <lineage>
        <taxon>Bacteria</taxon>
        <taxon>Pseudomonadati</taxon>
        <taxon>Pseudomonadota</taxon>
        <taxon>Alphaproteobacteria</taxon>
        <taxon>Sphingomonadales</taxon>
        <taxon>Sphingomonadaceae</taxon>
        <taxon>Sphingomonas</taxon>
    </lineage>
</organism>
<dbReference type="PANTHER" id="PTHR11328:SF24">
    <property type="entry name" value="MAJOR FACILITATOR SUPERFAMILY (MFS) PROFILE DOMAIN-CONTAINING PROTEIN"/>
    <property type="match status" value="1"/>
</dbReference>
<evidence type="ECO:0000313" key="3">
    <source>
        <dbReference type="EMBL" id="MBB4153695.1"/>
    </source>
</evidence>
<feature type="transmembrane region" description="Helical" evidence="2">
    <location>
        <begin position="251"/>
        <end position="272"/>
    </location>
</feature>
<keyword evidence="2" id="KW-0472">Membrane</keyword>
<dbReference type="SUPFAM" id="SSF103473">
    <property type="entry name" value="MFS general substrate transporter"/>
    <property type="match status" value="1"/>
</dbReference>
<dbReference type="Gene3D" id="1.20.1250.20">
    <property type="entry name" value="MFS general substrate transporter like domains"/>
    <property type="match status" value="1"/>
</dbReference>
<keyword evidence="2" id="KW-0812">Transmembrane</keyword>
<keyword evidence="4" id="KW-1185">Reference proteome</keyword>
<proteinExistence type="inferred from homology"/>
<dbReference type="InterPro" id="IPR036259">
    <property type="entry name" value="MFS_trans_sf"/>
</dbReference>
<feature type="transmembrane region" description="Helical" evidence="2">
    <location>
        <begin position="347"/>
        <end position="372"/>
    </location>
</feature>
<dbReference type="PANTHER" id="PTHR11328">
    <property type="entry name" value="MAJOR FACILITATOR SUPERFAMILY DOMAIN-CONTAINING PROTEIN"/>
    <property type="match status" value="1"/>
</dbReference>
<feature type="transmembrane region" description="Helical" evidence="2">
    <location>
        <begin position="21"/>
        <end position="44"/>
    </location>
</feature>
<feature type="transmembrane region" description="Helical" evidence="2">
    <location>
        <begin position="317"/>
        <end position="335"/>
    </location>
</feature>
<keyword evidence="2" id="KW-1133">Transmembrane helix</keyword>
<dbReference type="AlphaFoldDB" id="A0A840FK52"/>
<feature type="transmembrane region" description="Helical" evidence="2">
    <location>
        <begin position="393"/>
        <end position="421"/>
    </location>
</feature>
<feature type="transmembrane region" description="Helical" evidence="2">
    <location>
        <begin position="199"/>
        <end position="217"/>
    </location>
</feature>
<evidence type="ECO:0000256" key="1">
    <source>
        <dbReference type="ARBA" id="ARBA00009617"/>
    </source>
</evidence>
<feature type="transmembrane region" description="Helical" evidence="2">
    <location>
        <begin position="118"/>
        <end position="137"/>
    </location>
</feature>
<dbReference type="GO" id="GO:0015293">
    <property type="term" value="F:symporter activity"/>
    <property type="evidence" value="ECO:0007669"/>
    <property type="project" value="InterPro"/>
</dbReference>
<evidence type="ECO:0000313" key="4">
    <source>
        <dbReference type="Proteomes" id="UP000529795"/>
    </source>
</evidence>
<reference evidence="3 4" key="1">
    <citation type="submission" date="2020-08" db="EMBL/GenBank/DDBJ databases">
        <title>Genomic Encyclopedia of Type Strains, Phase IV (KMG-IV): sequencing the most valuable type-strain genomes for metagenomic binning, comparative biology and taxonomic classification.</title>
        <authorList>
            <person name="Goeker M."/>
        </authorList>
    </citation>
    <scope>NUCLEOTIDE SEQUENCE [LARGE SCALE GENOMIC DNA]</scope>
    <source>
        <strain evidence="3 4">YC6723</strain>
    </source>
</reference>
<feature type="transmembrane region" description="Helical" evidence="2">
    <location>
        <begin position="90"/>
        <end position="106"/>
    </location>
</feature>
<dbReference type="Proteomes" id="UP000529795">
    <property type="component" value="Unassembled WGS sequence"/>
</dbReference>
<gene>
    <name evidence="3" type="ORF">GGQ80_001601</name>
</gene>
<name>A0A840FK52_9SPHN</name>
<dbReference type="Pfam" id="PF13347">
    <property type="entry name" value="MFS_2"/>
    <property type="match status" value="1"/>
</dbReference>
<evidence type="ECO:0000256" key="2">
    <source>
        <dbReference type="SAM" id="Phobius"/>
    </source>
</evidence>
<dbReference type="InterPro" id="IPR039672">
    <property type="entry name" value="MFS_2"/>
</dbReference>
<dbReference type="RefSeq" id="WP_343050943.1">
    <property type="nucleotide sequence ID" value="NZ_JACIEV010000004.1"/>
</dbReference>
<feature type="transmembrane region" description="Helical" evidence="2">
    <location>
        <begin position="50"/>
        <end position="69"/>
    </location>
</feature>
<dbReference type="EMBL" id="JACIEV010000004">
    <property type="protein sequence ID" value="MBB4153695.1"/>
    <property type="molecule type" value="Genomic_DNA"/>
</dbReference>
<sequence>MSDPNPAVPPSRRLTRGTMASYGFGAVAYGVKDSGFGTFLLLFYNQVVGLPAATVGFVVMMALVIDAFIDPAVGFLSDRTRTRWGRRHPWMYASALPIMVGWILLWQPPAALSQPTTLVWLFVTAVIVRSAVSAYEVPSVALTPELTADYDERTRIMAYRYLFGWAGGLTMLLSAYLIFLAPTLEYTNGLLNRAGYTGFAITGALLIGTAILVSAIGTHREIPRLPQPQIERQSLAASFAELAETVRNRPFVILMLAGVCAYTNQGISYALSNYLYSYVWGFKGGAFAILTAMLFSGVFVAFLVAPRVGRRFGKARAATAAVAIGAIVQTTPYALRFAGVFPQPGDAALLPAFFTCVIASTACNVTAFILGASMMADVVEASEEQTGRRSEGVFFAGSFLVQKCTSGLGIFASGLILSAAAFPAKAVPGQVPVAVIDRLTLIYLALYLTLACLSAFFFTRFPFGRAEHEARLAALKASDSPRNSAEF</sequence>
<feature type="transmembrane region" description="Helical" evidence="2">
    <location>
        <begin position="441"/>
        <end position="461"/>
    </location>
</feature>
<feature type="transmembrane region" description="Helical" evidence="2">
    <location>
        <begin position="284"/>
        <end position="305"/>
    </location>
</feature>